<dbReference type="EMBL" id="PYIX02000023">
    <property type="protein sequence ID" value="RFC83032.1"/>
    <property type="molecule type" value="Genomic_DNA"/>
</dbReference>
<dbReference type="InterPro" id="IPR036705">
    <property type="entry name" value="Ribosyl_crysJ1_sf"/>
</dbReference>
<dbReference type="Proteomes" id="UP000240957">
    <property type="component" value="Unassembled WGS sequence"/>
</dbReference>
<reference evidence="3 4" key="2">
    <citation type="submission" date="2018-08" db="EMBL/GenBank/DDBJ databases">
        <title>The draft genome of Acinetobacter sichuanensis strain WCHAc060041.</title>
        <authorList>
            <person name="Qin J."/>
            <person name="Feng Y."/>
            <person name="Zong Z."/>
        </authorList>
    </citation>
    <scope>NUCLEOTIDE SEQUENCE [LARGE SCALE GENOMIC DNA]</scope>
    <source>
        <strain evidence="3 4">WCHAc060041</strain>
    </source>
</reference>
<reference evidence="2" key="4">
    <citation type="submission" date="2024-09" db="EMBL/GenBank/DDBJ databases">
        <authorList>
            <person name="Sun Q."/>
            <person name="Mori K."/>
        </authorList>
    </citation>
    <scope>NUCLEOTIDE SEQUENCE</scope>
    <source>
        <strain evidence="2">KCTC 62575</strain>
    </source>
</reference>
<keyword evidence="1" id="KW-0479">Metal-binding</keyword>
<dbReference type="AlphaFoldDB" id="A0A371YNL9"/>
<feature type="binding site" evidence="1">
    <location>
        <position position="58"/>
    </location>
    <ligand>
        <name>Mg(2+)</name>
        <dbReference type="ChEBI" id="CHEBI:18420"/>
        <label>1</label>
    </ligand>
</feature>
<dbReference type="GO" id="GO:0046872">
    <property type="term" value="F:metal ion binding"/>
    <property type="evidence" value="ECO:0007669"/>
    <property type="project" value="UniProtKB-KW"/>
</dbReference>
<gene>
    <name evidence="2" type="ORF">ACFODO_14365</name>
    <name evidence="3" type="ORF">C9E89_013590</name>
</gene>
<dbReference type="Proteomes" id="UP001595455">
    <property type="component" value="Unassembled WGS sequence"/>
</dbReference>
<feature type="binding site" evidence="1">
    <location>
        <position position="59"/>
    </location>
    <ligand>
        <name>Mg(2+)</name>
        <dbReference type="ChEBI" id="CHEBI:18420"/>
        <label>1</label>
    </ligand>
</feature>
<dbReference type="Pfam" id="PF03747">
    <property type="entry name" value="ADP_ribosyl_GH"/>
    <property type="match status" value="1"/>
</dbReference>
<sequence length="301" mass="33592">MSNFIDFDFTDKALGCFIGLACGDAVGTSVEFLPRGRFKPVKDMIGGGKFQLKAGMWTDDTAMTLCLAESLIIHKGFNAQDQMDRYWLWLDQGDNSSLPHAFGVGKTILNALFRYHKTGQVYSGRTESRYSGNGSLMRLAPIILYYQHDLTLLYRYAALSSQTTHASAECIEACQYFAHIVTNALQGQSKEKIFDIHFSTALPDLQQIVSGQYRTKTEDQIKGSGYVIESLEAALWAFWHSSSFEDAILKATNLGDDADTTAAICGQIAGAYYGLVQIPQHWKNKLYRYDDILQLAELLIV</sequence>
<keyword evidence="1" id="KW-0460">Magnesium</keyword>
<organism evidence="3 4">
    <name type="scientific">Acinetobacter sichuanensis</name>
    <dbReference type="NCBI Taxonomy" id="2136183"/>
    <lineage>
        <taxon>Bacteria</taxon>
        <taxon>Pseudomonadati</taxon>
        <taxon>Pseudomonadota</taxon>
        <taxon>Gammaproteobacteria</taxon>
        <taxon>Moraxellales</taxon>
        <taxon>Moraxellaceae</taxon>
        <taxon>Acinetobacter</taxon>
    </lineage>
</organism>
<dbReference type="PANTHER" id="PTHR16222">
    <property type="entry name" value="ADP-RIBOSYLGLYCOHYDROLASE"/>
    <property type="match status" value="1"/>
</dbReference>
<accession>A0A371YNL9</accession>
<proteinExistence type="predicted"/>
<dbReference type="Gene3D" id="1.10.4080.10">
    <property type="entry name" value="ADP-ribosylation/Crystallin J1"/>
    <property type="match status" value="1"/>
</dbReference>
<dbReference type="EMBL" id="JBHRSF010000067">
    <property type="protein sequence ID" value="MFC2996425.1"/>
    <property type="molecule type" value="Genomic_DNA"/>
</dbReference>
<dbReference type="InterPro" id="IPR050792">
    <property type="entry name" value="ADP-ribosylglycohydrolase"/>
</dbReference>
<evidence type="ECO:0000256" key="1">
    <source>
        <dbReference type="PIRSR" id="PIRSR605502-1"/>
    </source>
</evidence>
<dbReference type="RefSeq" id="WP_107008878.1">
    <property type="nucleotide sequence ID" value="NZ_JBHRSF010000067.1"/>
</dbReference>
<evidence type="ECO:0000313" key="2">
    <source>
        <dbReference type="EMBL" id="MFC2996425.1"/>
    </source>
</evidence>
<feature type="binding site" evidence="1">
    <location>
        <position position="259"/>
    </location>
    <ligand>
        <name>Mg(2+)</name>
        <dbReference type="ChEBI" id="CHEBI:18420"/>
        <label>1</label>
    </ligand>
</feature>
<name>A0A371YNL9_9GAMM</name>
<comment type="caution">
    <text evidence="3">The sequence shown here is derived from an EMBL/GenBank/DDBJ whole genome shotgun (WGS) entry which is preliminary data.</text>
</comment>
<dbReference type="OrthoDB" id="9798107at2"/>
<comment type="cofactor">
    <cofactor evidence="1">
        <name>Mg(2+)</name>
        <dbReference type="ChEBI" id="CHEBI:18420"/>
    </cofactor>
    <text evidence="1">Binds 2 magnesium ions per subunit.</text>
</comment>
<evidence type="ECO:0000313" key="3">
    <source>
        <dbReference type="EMBL" id="RFC83032.1"/>
    </source>
</evidence>
<protein>
    <submittedName>
        <fullName evidence="3">ADP-ribosylglycohydrolase family protein</fullName>
    </submittedName>
</protein>
<keyword evidence="3" id="KW-0378">Hydrolase</keyword>
<reference evidence="5" key="3">
    <citation type="journal article" date="2019" name="Int. J. Syst. Evol. Microbiol.">
        <title>The Global Catalogue of Microorganisms (GCM) 10K type strain sequencing project: providing services to taxonomists for standard genome sequencing and annotation.</title>
        <authorList>
            <consortium name="The Broad Institute Genomics Platform"/>
            <consortium name="The Broad Institute Genome Sequencing Center for Infectious Disease"/>
            <person name="Wu L."/>
            <person name="Ma J."/>
        </authorList>
    </citation>
    <scope>NUCLEOTIDE SEQUENCE [LARGE SCALE GENOMIC DNA]</scope>
    <source>
        <strain evidence="5">KCTC 62575</strain>
    </source>
</reference>
<feature type="binding site" evidence="1">
    <location>
        <position position="60"/>
    </location>
    <ligand>
        <name>Mg(2+)</name>
        <dbReference type="ChEBI" id="CHEBI:18420"/>
        <label>1</label>
    </ligand>
</feature>
<evidence type="ECO:0000313" key="5">
    <source>
        <dbReference type="Proteomes" id="UP001595455"/>
    </source>
</evidence>
<feature type="binding site" evidence="1">
    <location>
        <position position="260"/>
    </location>
    <ligand>
        <name>Mg(2+)</name>
        <dbReference type="ChEBI" id="CHEBI:18420"/>
        <label>1</label>
    </ligand>
</feature>
<feature type="binding site" evidence="1">
    <location>
        <position position="257"/>
    </location>
    <ligand>
        <name>Mg(2+)</name>
        <dbReference type="ChEBI" id="CHEBI:18420"/>
        <label>1</label>
    </ligand>
</feature>
<evidence type="ECO:0000313" key="4">
    <source>
        <dbReference type="Proteomes" id="UP000240957"/>
    </source>
</evidence>
<dbReference type="SUPFAM" id="SSF101478">
    <property type="entry name" value="ADP-ribosylglycohydrolase"/>
    <property type="match status" value="1"/>
</dbReference>
<dbReference type="GO" id="GO:0016787">
    <property type="term" value="F:hydrolase activity"/>
    <property type="evidence" value="ECO:0007669"/>
    <property type="project" value="UniProtKB-KW"/>
</dbReference>
<dbReference type="InterPro" id="IPR005502">
    <property type="entry name" value="Ribosyl_crysJ1"/>
</dbReference>
<keyword evidence="5" id="KW-1185">Reference proteome</keyword>
<reference evidence="2" key="1">
    <citation type="journal article" date="2014" name="Int. J. Syst. Evol. Microbiol.">
        <title>Complete genome of a new Firmicutes species belonging to the dominant human colonic microbiota ('Ruminococcus bicirculans') reveals two chromosomes and a selective capacity to utilize plant glucans.</title>
        <authorList>
            <consortium name="NISC Comparative Sequencing Program"/>
            <person name="Wegmann U."/>
            <person name="Louis P."/>
            <person name="Goesmann A."/>
            <person name="Henrissat B."/>
            <person name="Duncan S.H."/>
            <person name="Flint H.J."/>
        </authorList>
    </citation>
    <scope>NUCLEOTIDE SEQUENCE</scope>
    <source>
        <strain evidence="2">KCTC 62575</strain>
    </source>
</reference>
<dbReference type="PANTHER" id="PTHR16222:SF12">
    <property type="entry name" value="ADP-RIBOSYLGLYCOHYDROLASE-RELATED"/>
    <property type="match status" value="1"/>
</dbReference>